<dbReference type="eggNOG" id="ENOG502SISC">
    <property type="taxonomic scope" value="Eukaryota"/>
</dbReference>
<sequence length="280" mass="30582">MDLVTSPPTQAPTAASTAPYGRSTTTTTSAITAFPGSDNYPVFPNGKYLSKFYLVSGQYSGLTDLDYHLYNVCYLPYRPFDVGTSFDIDRRRVSHTDSNAPRPTYLINEPPCKRQAAINANCHFKNTNGTFSGLEPYTNDFDVQQQCYCEKYPFFDSALGCMKCFETHGGIEDRVPANCSKGYHWFPKSYVDAASKAYCGHVPAPAEFFDFIKAWAKTDPAATLQSTTASTILGTQTDASLYYTYAAASTTSPSSAVPAKPPGLRKILLAALAVGVALYR</sequence>
<name>D4AIV2_ARTBC</name>
<keyword evidence="3" id="KW-1185">Reference proteome</keyword>
<evidence type="ECO:0000313" key="2">
    <source>
        <dbReference type="EMBL" id="EFE36675.1"/>
    </source>
</evidence>
<dbReference type="GeneID" id="9524429"/>
<feature type="region of interest" description="Disordered" evidence="1">
    <location>
        <begin position="1"/>
        <end position="24"/>
    </location>
</feature>
<organism evidence="2 3">
    <name type="scientific">Arthroderma benhamiae (strain ATCC MYA-4681 / CBS 112371)</name>
    <name type="common">Trichophyton mentagrophytes</name>
    <dbReference type="NCBI Taxonomy" id="663331"/>
    <lineage>
        <taxon>Eukaryota</taxon>
        <taxon>Fungi</taxon>
        <taxon>Dikarya</taxon>
        <taxon>Ascomycota</taxon>
        <taxon>Pezizomycotina</taxon>
        <taxon>Eurotiomycetes</taxon>
        <taxon>Eurotiomycetidae</taxon>
        <taxon>Onygenales</taxon>
        <taxon>Arthrodermataceae</taxon>
        <taxon>Trichophyton</taxon>
    </lineage>
</organism>
<dbReference type="STRING" id="663331.D4AIV2"/>
<gene>
    <name evidence="2" type="ORF">ARB_04200</name>
</gene>
<accession>D4AIV2</accession>
<dbReference type="RefSeq" id="XP_003017320.1">
    <property type="nucleotide sequence ID" value="XM_003017274.1"/>
</dbReference>
<comment type="caution">
    <text evidence="2">The sequence shown here is derived from an EMBL/GenBank/DDBJ whole genome shotgun (WGS) entry which is preliminary data.</text>
</comment>
<dbReference type="EMBL" id="ABSU01000001">
    <property type="protein sequence ID" value="EFE36675.1"/>
    <property type="molecule type" value="Genomic_DNA"/>
</dbReference>
<protein>
    <submittedName>
        <fullName evidence="2">Uncharacterized protein</fullName>
    </submittedName>
</protein>
<dbReference type="AlphaFoldDB" id="D4AIV2"/>
<reference evidence="3" key="1">
    <citation type="journal article" date="2011" name="Genome Biol.">
        <title>Comparative and functional genomics provide insights into the pathogenicity of dermatophytic fungi.</title>
        <authorList>
            <person name="Burmester A."/>
            <person name="Shelest E."/>
            <person name="Gloeckner G."/>
            <person name="Heddergott C."/>
            <person name="Schindler S."/>
            <person name="Staib P."/>
            <person name="Heidel A."/>
            <person name="Felder M."/>
            <person name="Petzold A."/>
            <person name="Szafranski K."/>
            <person name="Feuermann M."/>
            <person name="Pedruzzi I."/>
            <person name="Priebe S."/>
            <person name="Groth M."/>
            <person name="Winkler R."/>
            <person name="Li W."/>
            <person name="Kniemeyer O."/>
            <person name="Schroeckh V."/>
            <person name="Hertweck C."/>
            <person name="Hube B."/>
            <person name="White T.C."/>
            <person name="Platzer M."/>
            <person name="Guthke R."/>
            <person name="Heitman J."/>
            <person name="Woestemeyer J."/>
            <person name="Zipfel P.F."/>
            <person name="Monod M."/>
            <person name="Brakhage A.A."/>
        </authorList>
    </citation>
    <scope>NUCLEOTIDE SEQUENCE [LARGE SCALE GENOMIC DNA]</scope>
    <source>
        <strain evidence="3">ATCC MYA-4681 / CBS 112371</strain>
    </source>
</reference>
<evidence type="ECO:0000313" key="3">
    <source>
        <dbReference type="Proteomes" id="UP000008866"/>
    </source>
</evidence>
<dbReference type="HOGENOM" id="CLU_1081735_0_0_1"/>
<dbReference type="Proteomes" id="UP000008866">
    <property type="component" value="Unassembled WGS sequence"/>
</dbReference>
<proteinExistence type="predicted"/>
<dbReference type="KEGG" id="abe:ARB_04200"/>
<evidence type="ECO:0000256" key="1">
    <source>
        <dbReference type="SAM" id="MobiDB-lite"/>
    </source>
</evidence>
<dbReference type="OMA" id="NSNCYFQ"/>